<evidence type="ECO:0000313" key="3">
    <source>
        <dbReference type="Proteomes" id="UP000540412"/>
    </source>
</evidence>
<organism evidence="2 3">
    <name type="scientific">Nocardia transvalensis</name>
    <dbReference type="NCBI Taxonomy" id="37333"/>
    <lineage>
        <taxon>Bacteria</taxon>
        <taxon>Bacillati</taxon>
        <taxon>Actinomycetota</taxon>
        <taxon>Actinomycetes</taxon>
        <taxon>Mycobacteriales</taxon>
        <taxon>Nocardiaceae</taxon>
        <taxon>Nocardia</taxon>
    </lineage>
</organism>
<evidence type="ECO:0008006" key="4">
    <source>
        <dbReference type="Google" id="ProtNLM"/>
    </source>
</evidence>
<dbReference type="PROSITE" id="PS51257">
    <property type="entry name" value="PROKAR_LIPOPROTEIN"/>
    <property type="match status" value="1"/>
</dbReference>
<proteinExistence type="predicted"/>
<reference evidence="2 3" key="1">
    <citation type="submission" date="2020-08" db="EMBL/GenBank/DDBJ databases">
        <title>Sequencing the genomes of 1000 actinobacteria strains.</title>
        <authorList>
            <person name="Klenk H.-P."/>
        </authorList>
    </citation>
    <scope>NUCLEOTIDE SEQUENCE [LARGE SCALE GENOMIC DNA]</scope>
    <source>
        <strain evidence="2 3">DSM 43582</strain>
    </source>
</reference>
<gene>
    <name evidence="2" type="ORF">BJY24_000919</name>
</gene>
<dbReference type="AlphaFoldDB" id="A0A7W9P9K9"/>
<keyword evidence="1" id="KW-0732">Signal</keyword>
<feature type="signal peptide" evidence="1">
    <location>
        <begin position="1"/>
        <end position="19"/>
    </location>
</feature>
<accession>A0A7W9P9K9</accession>
<evidence type="ECO:0000313" key="2">
    <source>
        <dbReference type="EMBL" id="MBB5912052.1"/>
    </source>
</evidence>
<dbReference type="Proteomes" id="UP000540412">
    <property type="component" value="Unassembled WGS sequence"/>
</dbReference>
<sequence length="210" mass="21818">MRIAVLTVLALLAAGCSLTNDKEPHAVQGAQAAAPSAAAPFAAVDAWVQAAAPADPARFGTVTKDGKSTPLKGDVSFTSPSGKIKCTSDFREGLQGLNCLVDLKNPPKRPEGDSFGNWVGNWIDYSGTTLTVGSFHGDPGPFIYGYGAELPYGNRVGVKDYTCRVDADGLVCVDAAAKSAARISDAGVVPFGCLREHADPKVKAGQSFRC</sequence>
<dbReference type="EMBL" id="JACHIT010000001">
    <property type="protein sequence ID" value="MBB5912052.1"/>
    <property type="molecule type" value="Genomic_DNA"/>
</dbReference>
<name>A0A7W9P9K9_9NOCA</name>
<keyword evidence="3" id="KW-1185">Reference proteome</keyword>
<evidence type="ECO:0000256" key="1">
    <source>
        <dbReference type="SAM" id="SignalP"/>
    </source>
</evidence>
<comment type="caution">
    <text evidence="2">The sequence shown here is derived from an EMBL/GenBank/DDBJ whole genome shotgun (WGS) entry which is preliminary data.</text>
</comment>
<protein>
    <recommendedName>
        <fullName evidence="4">Lipoprotein LppI</fullName>
    </recommendedName>
</protein>
<dbReference type="RefSeq" id="WP_040750062.1">
    <property type="nucleotide sequence ID" value="NZ_JACHIT010000001.1"/>
</dbReference>
<feature type="chain" id="PRO_5038492131" description="Lipoprotein LppI" evidence="1">
    <location>
        <begin position="20"/>
        <end position="210"/>
    </location>
</feature>